<keyword evidence="3 5" id="KW-0808">Transferase</keyword>
<evidence type="ECO:0000256" key="2">
    <source>
        <dbReference type="ARBA" id="ARBA00022490"/>
    </source>
</evidence>
<keyword evidence="4 5" id="KW-0012">Acyltransferase</keyword>
<feature type="active site" description="Proton donor" evidence="5">
    <location>
        <position position="150"/>
    </location>
</feature>
<evidence type="ECO:0000313" key="8">
    <source>
        <dbReference type="Proteomes" id="UP000266313"/>
    </source>
</evidence>
<dbReference type="OrthoDB" id="9796919at2"/>
<dbReference type="Proteomes" id="UP000266313">
    <property type="component" value="Chromosome"/>
</dbReference>
<organism evidence="7 8">
    <name type="scientific">Methylocaldum marinum</name>
    <dbReference type="NCBI Taxonomy" id="1432792"/>
    <lineage>
        <taxon>Bacteria</taxon>
        <taxon>Pseudomonadati</taxon>
        <taxon>Pseudomonadota</taxon>
        <taxon>Gammaproteobacteria</taxon>
        <taxon>Methylococcales</taxon>
        <taxon>Methylococcaceae</taxon>
        <taxon>Methylocaldum</taxon>
    </lineage>
</organism>
<accession>A0A250KS94</accession>
<evidence type="ECO:0000313" key="7">
    <source>
        <dbReference type="EMBL" id="BBA32649.1"/>
    </source>
</evidence>
<feature type="binding site" evidence="5">
    <location>
        <position position="143"/>
    </location>
    <ligand>
        <name>acetyl-CoA</name>
        <dbReference type="ChEBI" id="CHEBI:57288"/>
    </ligand>
</feature>
<dbReference type="PROSITE" id="PS51186">
    <property type="entry name" value="GNAT"/>
    <property type="match status" value="1"/>
</dbReference>
<comment type="similarity">
    <text evidence="1 5">Belongs to the acetyltransferase family. RimI subfamily.</text>
</comment>
<dbReference type="Pfam" id="PF00583">
    <property type="entry name" value="Acetyltransf_1"/>
    <property type="match status" value="1"/>
</dbReference>
<dbReference type="EMBL" id="AP017928">
    <property type="protein sequence ID" value="BBA32649.1"/>
    <property type="molecule type" value="Genomic_DNA"/>
</dbReference>
<dbReference type="KEGG" id="mmai:sS8_0684"/>
<dbReference type="InterPro" id="IPR016181">
    <property type="entry name" value="Acyl_CoA_acyltransferase"/>
</dbReference>
<dbReference type="InterPro" id="IPR043690">
    <property type="entry name" value="RimI"/>
</dbReference>
<evidence type="ECO:0000256" key="4">
    <source>
        <dbReference type="ARBA" id="ARBA00023315"/>
    </source>
</evidence>
<dbReference type="PANTHER" id="PTHR43420">
    <property type="entry name" value="ACETYLTRANSFERASE"/>
    <property type="match status" value="1"/>
</dbReference>
<evidence type="ECO:0000256" key="1">
    <source>
        <dbReference type="ARBA" id="ARBA00005395"/>
    </source>
</evidence>
<reference evidence="7 8" key="1">
    <citation type="submission" date="2016-12" db="EMBL/GenBank/DDBJ databases">
        <title>Genome sequencing of Methylocaldum marinum.</title>
        <authorList>
            <person name="Takeuchi M."/>
            <person name="Kamagata Y."/>
            <person name="Hiraoka S."/>
            <person name="Oshima K."/>
            <person name="Hattori M."/>
            <person name="Iwasaki W."/>
        </authorList>
    </citation>
    <scope>NUCLEOTIDE SEQUENCE [LARGE SCALE GENOMIC DNA]</scope>
    <source>
        <strain evidence="7 8">S8</strain>
    </source>
</reference>
<dbReference type="PANTHER" id="PTHR43420:SF51">
    <property type="entry name" value="PEPTIDYL-LYSINE N-ACETYLTRANSFERASE YIAC"/>
    <property type="match status" value="1"/>
</dbReference>
<evidence type="ECO:0000256" key="5">
    <source>
        <dbReference type="HAMAP-Rule" id="MF_02210"/>
    </source>
</evidence>
<dbReference type="InterPro" id="IPR050680">
    <property type="entry name" value="YpeA/RimI_acetyltransf"/>
</dbReference>
<comment type="subcellular location">
    <subcellularLocation>
        <location evidence="5">Cytoplasm</location>
    </subcellularLocation>
</comment>
<evidence type="ECO:0000256" key="3">
    <source>
        <dbReference type="ARBA" id="ARBA00022679"/>
    </source>
</evidence>
<feature type="active site" description="Proton acceptor" evidence="5">
    <location>
        <position position="138"/>
    </location>
</feature>
<sequence length="181" mass="20841">MFDLFDLFERIKRFISYDAETQFYYRHFPSLVKNAELIIRPMRRSDLKIVAAIEQSAYEFPWEPATFRDCYTVGYCCWVGEKAGQVVSYGIASVGAGESHVLNLCVSPQNQGRGYGRLMLEKLMEVARQHKAETIFLEVRPSNKPAIKLYHQLGFNEIGSRKGYYPAHNGREDALVMARML</sequence>
<dbReference type="AlphaFoldDB" id="A0A250KS94"/>
<dbReference type="HAMAP" id="MF_02210">
    <property type="entry name" value="RimI"/>
    <property type="match status" value="1"/>
</dbReference>
<protein>
    <recommendedName>
        <fullName evidence="5">[Ribosomal protein bS18]-alanine N-acetyltransferase</fullName>
        <ecNumber evidence="5">2.3.1.266</ecNumber>
    </recommendedName>
</protein>
<dbReference type="SUPFAM" id="SSF55729">
    <property type="entry name" value="Acyl-CoA N-acyltransferases (Nat)"/>
    <property type="match status" value="1"/>
</dbReference>
<keyword evidence="2 5" id="KW-0963">Cytoplasm</keyword>
<dbReference type="NCBIfam" id="TIGR01575">
    <property type="entry name" value="rimI"/>
    <property type="match status" value="1"/>
</dbReference>
<evidence type="ECO:0000259" key="6">
    <source>
        <dbReference type="PROSITE" id="PS51186"/>
    </source>
</evidence>
<gene>
    <name evidence="5" type="primary">rimI</name>
    <name evidence="7" type="ORF">sS8_0684</name>
</gene>
<comment type="function">
    <text evidence="5">Acetylates the N-terminal alanine of ribosomal protein bS18.</text>
</comment>
<comment type="catalytic activity">
    <reaction evidence="5">
        <text>N-terminal L-alanyl-[ribosomal protein bS18] + acetyl-CoA = N-terminal N(alpha)-acetyl-L-alanyl-[ribosomal protein bS18] + CoA + H(+)</text>
        <dbReference type="Rhea" id="RHEA:43756"/>
        <dbReference type="Rhea" id="RHEA-COMP:10676"/>
        <dbReference type="Rhea" id="RHEA-COMP:10677"/>
        <dbReference type="ChEBI" id="CHEBI:15378"/>
        <dbReference type="ChEBI" id="CHEBI:57287"/>
        <dbReference type="ChEBI" id="CHEBI:57288"/>
        <dbReference type="ChEBI" id="CHEBI:64718"/>
        <dbReference type="ChEBI" id="CHEBI:83683"/>
        <dbReference type="EC" id="2.3.1.266"/>
    </reaction>
</comment>
<comment type="caution">
    <text evidence="5">Lacks conserved residue(s) required for the propagation of feature annotation.</text>
</comment>
<dbReference type="GO" id="GO:0005737">
    <property type="term" value="C:cytoplasm"/>
    <property type="evidence" value="ECO:0007669"/>
    <property type="project" value="UniProtKB-SubCell"/>
</dbReference>
<dbReference type="CDD" id="cd04301">
    <property type="entry name" value="NAT_SF"/>
    <property type="match status" value="1"/>
</dbReference>
<dbReference type="InterPro" id="IPR006464">
    <property type="entry name" value="AcTrfase_RimI/Ard1"/>
</dbReference>
<feature type="domain" description="N-acetyltransferase" evidence="6">
    <location>
        <begin position="37"/>
        <end position="181"/>
    </location>
</feature>
<keyword evidence="8" id="KW-1185">Reference proteome</keyword>
<proteinExistence type="inferred from homology"/>
<dbReference type="InterPro" id="IPR000182">
    <property type="entry name" value="GNAT_dom"/>
</dbReference>
<dbReference type="EC" id="2.3.1.266" evidence="5"/>
<dbReference type="Gene3D" id="3.40.630.30">
    <property type="match status" value="1"/>
</dbReference>
<name>A0A250KS94_9GAMM</name>
<dbReference type="GO" id="GO:0008999">
    <property type="term" value="F:protein-N-terminal-alanine acetyltransferase activity"/>
    <property type="evidence" value="ECO:0007669"/>
    <property type="project" value="UniProtKB-UniRule"/>
</dbReference>